<evidence type="ECO:0000313" key="4">
    <source>
        <dbReference type="Proteomes" id="UP000014809"/>
    </source>
</evidence>
<dbReference type="GO" id="GO:0003677">
    <property type="term" value="F:DNA binding"/>
    <property type="evidence" value="ECO:0007669"/>
    <property type="project" value="UniProtKB-KW"/>
</dbReference>
<feature type="domain" description="HTH merR-type" evidence="2">
    <location>
        <begin position="1"/>
        <end position="69"/>
    </location>
</feature>
<dbReference type="GO" id="GO:0003700">
    <property type="term" value="F:DNA-binding transcription factor activity"/>
    <property type="evidence" value="ECO:0007669"/>
    <property type="project" value="InterPro"/>
</dbReference>
<dbReference type="Gene3D" id="1.10.1660.10">
    <property type="match status" value="1"/>
</dbReference>
<organism evidence="3 4">
    <name type="scientific">Corynebacterium terpenotabidum Y-11</name>
    <dbReference type="NCBI Taxonomy" id="1200352"/>
    <lineage>
        <taxon>Bacteria</taxon>
        <taxon>Bacillati</taxon>
        <taxon>Actinomycetota</taxon>
        <taxon>Actinomycetes</taxon>
        <taxon>Mycobacteriales</taxon>
        <taxon>Corynebacteriaceae</taxon>
        <taxon>Corynebacterium</taxon>
    </lineage>
</organism>
<dbReference type="HOGENOM" id="CLU_060077_4_3_11"/>
<keyword evidence="4" id="KW-1185">Reference proteome</keyword>
<dbReference type="OrthoDB" id="9808480at2"/>
<dbReference type="Pfam" id="PF13411">
    <property type="entry name" value="MerR_1"/>
    <property type="match status" value="1"/>
</dbReference>
<evidence type="ECO:0000259" key="2">
    <source>
        <dbReference type="PROSITE" id="PS50937"/>
    </source>
</evidence>
<reference evidence="3 4" key="1">
    <citation type="submission" date="2012-06" db="EMBL/GenBank/DDBJ databases">
        <title>Complete genome sequence of Corynebacterium terpenotabidum Y-11 (=DSM 44721).</title>
        <authorList>
            <person name="Ruckert C."/>
            <person name="Albersmeier A."/>
            <person name="Al-Dilaimi A."/>
            <person name="Szczepanowski R."/>
            <person name="Kalinowski J."/>
        </authorList>
    </citation>
    <scope>NUCLEOTIDE SEQUENCE [LARGE SCALE GENOMIC DNA]</scope>
    <source>
        <strain evidence="3 4">Y-11</strain>
    </source>
</reference>
<name>S4XAA1_9CORY</name>
<dbReference type="AlphaFoldDB" id="S4XAA1"/>
<evidence type="ECO:0000256" key="1">
    <source>
        <dbReference type="ARBA" id="ARBA00023125"/>
    </source>
</evidence>
<dbReference type="Proteomes" id="UP000014809">
    <property type="component" value="Chromosome"/>
</dbReference>
<dbReference type="PANTHER" id="PTHR30204">
    <property type="entry name" value="REDOX-CYCLING DRUG-SENSING TRANSCRIPTIONAL ACTIVATOR SOXR"/>
    <property type="match status" value="1"/>
</dbReference>
<dbReference type="PATRIC" id="fig|1200352.3.peg.408"/>
<accession>S4XAA1</accession>
<dbReference type="InterPro" id="IPR009061">
    <property type="entry name" value="DNA-bd_dom_put_sf"/>
</dbReference>
<proteinExistence type="predicted"/>
<gene>
    <name evidence="3" type="ORF">A606_02010</name>
</gene>
<dbReference type="PRINTS" id="PR00040">
    <property type="entry name" value="HTHMERR"/>
</dbReference>
<dbReference type="SUPFAM" id="SSF46955">
    <property type="entry name" value="Putative DNA-binding domain"/>
    <property type="match status" value="1"/>
</dbReference>
<dbReference type="PANTHER" id="PTHR30204:SF93">
    <property type="entry name" value="HTH MERR-TYPE DOMAIN-CONTAINING PROTEIN"/>
    <property type="match status" value="1"/>
</dbReference>
<sequence length="127" mass="14121">MRIGEVSQLSGVSVRMLRHYDRTGLVVPSARTSAAYRDYSTDDLRRLMQVEALRSLGLGLAETRRALDDPALDTVAVLTRLRTGTQARIRAEQELLDHLDAAGEPGTRDDVLRLTTQLTALREGHPR</sequence>
<dbReference type="SMART" id="SM00422">
    <property type="entry name" value="HTH_MERR"/>
    <property type="match status" value="1"/>
</dbReference>
<evidence type="ECO:0000313" key="3">
    <source>
        <dbReference type="EMBL" id="AGP30057.1"/>
    </source>
</evidence>
<keyword evidence="1" id="KW-0238">DNA-binding</keyword>
<dbReference type="PROSITE" id="PS00552">
    <property type="entry name" value="HTH_MERR_1"/>
    <property type="match status" value="1"/>
</dbReference>
<dbReference type="STRING" id="1200352.A606_02010"/>
<dbReference type="eggNOG" id="COG0789">
    <property type="taxonomic scope" value="Bacteria"/>
</dbReference>
<protein>
    <submittedName>
        <fullName evidence="3">Transcriptional regulator</fullName>
    </submittedName>
</protein>
<dbReference type="PROSITE" id="PS50937">
    <property type="entry name" value="HTH_MERR_2"/>
    <property type="match status" value="1"/>
</dbReference>
<dbReference type="EMBL" id="CP003696">
    <property type="protein sequence ID" value="AGP30057.1"/>
    <property type="molecule type" value="Genomic_DNA"/>
</dbReference>
<dbReference type="KEGG" id="cter:A606_02010"/>
<dbReference type="InterPro" id="IPR000551">
    <property type="entry name" value="MerR-type_HTH_dom"/>
</dbReference>
<dbReference type="RefSeq" id="WP_020440422.1">
    <property type="nucleotide sequence ID" value="NC_021663.1"/>
</dbReference>
<dbReference type="InterPro" id="IPR047057">
    <property type="entry name" value="MerR_fam"/>
</dbReference>
<dbReference type="CDD" id="cd01106">
    <property type="entry name" value="HTH_TipAL-Mta"/>
    <property type="match status" value="1"/>
</dbReference>